<evidence type="ECO:0000313" key="1">
    <source>
        <dbReference type="EMBL" id="UYM05640.1"/>
    </source>
</evidence>
<keyword evidence="2" id="KW-1185">Reference proteome</keyword>
<gene>
    <name evidence="1" type="ORF">L0C25_00710</name>
</gene>
<dbReference type="RefSeq" id="WP_271634459.1">
    <property type="nucleotide sequence ID" value="NZ_CP094970.1"/>
</dbReference>
<reference evidence="1" key="1">
    <citation type="submission" date="2022-01" db="EMBL/GenBank/DDBJ databases">
        <title>Nocardioidaceae gen. sp. A5X3R13.</title>
        <authorList>
            <person name="Lopez Marin M.A."/>
            <person name="Uhlik O."/>
        </authorList>
    </citation>
    <scope>NUCLEOTIDE SEQUENCE</scope>
    <source>
        <strain evidence="1">A5X3R13</strain>
    </source>
</reference>
<sequence>MDLYSQRLITEDDHLIAERRVLPKERGTDRWVATNRDRHGRRLLIQERYLTTDNWMTIGTVAAIRN</sequence>
<proteinExistence type="predicted"/>
<accession>A0AA46YKD2</accession>
<name>A0AA46YKD2_9ACTN</name>
<dbReference type="KEGG" id="sgrg:L0C25_00710"/>
<organism evidence="1 2">
    <name type="scientific">Solicola gregarius</name>
    <dbReference type="NCBI Taxonomy" id="2908642"/>
    <lineage>
        <taxon>Bacteria</taxon>
        <taxon>Bacillati</taxon>
        <taxon>Actinomycetota</taxon>
        <taxon>Actinomycetes</taxon>
        <taxon>Propionibacteriales</taxon>
        <taxon>Nocardioidaceae</taxon>
        <taxon>Solicola</taxon>
    </lineage>
</organism>
<evidence type="ECO:0000313" key="2">
    <source>
        <dbReference type="Proteomes" id="UP001164390"/>
    </source>
</evidence>
<dbReference type="EMBL" id="CP094970">
    <property type="protein sequence ID" value="UYM05640.1"/>
    <property type="molecule type" value="Genomic_DNA"/>
</dbReference>
<dbReference type="Proteomes" id="UP001164390">
    <property type="component" value="Chromosome"/>
</dbReference>
<protein>
    <submittedName>
        <fullName evidence="1">Uncharacterized protein</fullName>
    </submittedName>
</protein>
<dbReference type="AlphaFoldDB" id="A0AA46YKD2"/>